<gene>
    <name evidence="1" type="ORF">NBG84_01320</name>
</gene>
<dbReference type="RefSeq" id="WP_250917330.1">
    <property type="nucleotide sequence ID" value="NZ_JAMQAW010000002.1"/>
</dbReference>
<protein>
    <submittedName>
        <fullName evidence="1">Uncharacterized protein</fullName>
    </submittedName>
</protein>
<dbReference type="EMBL" id="JAMQAW010000002">
    <property type="protein sequence ID" value="MCM2386963.1"/>
    <property type="molecule type" value="Genomic_DNA"/>
</dbReference>
<evidence type="ECO:0000313" key="1">
    <source>
        <dbReference type="EMBL" id="MCM2386963.1"/>
    </source>
</evidence>
<name>A0ABT0UHM1_9ACTN</name>
<reference evidence="1" key="1">
    <citation type="submission" date="2022-06" db="EMBL/GenBank/DDBJ databases">
        <title>Genome public.</title>
        <authorList>
            <person name="Sun Q."/>
        </authorList>
    </citation>
    <scope>NUCLEOTIDE SEQUENCE</scope>
    <source>
        <strain evidence="1">CWNU-1</strain>
    </source>
</reference>
<sequence length="80" mass="8250">MARPGILAFVAAADLTVVATLGDVEAVHGETIGALLMGQPPRLSPAEVAALYAVARDQRLWQRAWPLAKGATGDSLPDGS</sequence>
<evidence type="ECO:0000313" key="2">
    <source>
        <dbReference type="Proteomes" id="UP001431429"/>
    </source>
</evidence>
<proteinExistence type="predicted"/>
<accession>A0ABT0UHM1</accession>
<comment type="caution">
    <text evidence="1">The sequence shown here is derived from an EMBL/GenBank/DDBJ whole genome shotgun (WGS) entry which is preliminary data.</text>
</comment>
<dbReference type="Proteomes" id="UP001431429">
    <property type="component" value="Unassembled WGS sequence"/>
</dbReference>
<organism evidence="1 2">
    <name type="scientific">Streptomyces albipurpureus</name>
    <dbReference type="NCBI Taxonomy" id="2897419"/>
    <lineage>
        <taxon>Bacteria</taxon>
        <taxon>Bacillati</taxon>
        <taxon>Actinomycetota</taxon>
        <taxon>Actinomycetes</taxon>
        <taxon>Kitasatosporales</taxon>
        <taxon>Streptomycetaceae</taxon>
        <taxon>Streptomyces</taxon>
    </lineage>
</organism>
<keyword evidence="2" id="KW-1185">Reference proteome</keyword>